<organism evidence="2">
    <name type="scientific">Ixodes ricinus</name>
    <name type="common">Common tick</name>
    <name type="synonym">Acarus ricinus</name>
    <dbReference type="NCBI Taxonomy" id="34613"/>
    <lineage>
        <taxon>Eukaryota</taxon>
        <taxon>Metazoa</taxon>
        <taxon>Ecdysozoa</taxon>
        <taxon>Arthropoda</taxon>
        <taxon>Chelicerata</taxon>
        <taxon>Arachnida</taxon>
        <taxon>Acari</taxon>
        <taxon>Parasitiformes</taxon>
        <taxon>Ixodida</taxon>
        <taxon>Ixodoidea</taxon>
        <taxon>Ixodidae</taxon>
        <taxon>Ixodinae</taxon>
        <taxon>Ixodes</taxon>
    </lineage>
</organism>
<accession>A0A6B0UQ85</accession>
<reference evidence="2" key="1">
    <citation type="submission" date="2019-12" db="EMBL/GenBank/DDBJ databases">
        <title>An insight into the sialome of adult female Ixodes ricinus ticks feeding for 6 days.</title>
        <authorList>
            <person name="Perner J."/>
            <person name="Ribeiro J.M.C."/>
        </authorList>
    </citation>
    <scope>NUCLEOTIDE SEQUENCE</scope>
    <source>
        <strain evidence="2">Semi-engorged</strain>
        <tissue evidence="2">Salivary glands</tissue>
    </source>
</reference>
<proteinExistence type="predicted"/>
<dbReference type="EMBL" id="GIFC01009733">
    <property type="protein sequence ID" value="MXU91816.1"/>
    <property type="molecule type" value="Transcribed_RNA"/>
</dbReference>
<feature type="region of interest" description="Disordered" evidence="1">
    <location>
        <begin position="36"/>
        <end position="63"/>
    </location>
</feature>
<protein>
    <submittedName>
        <fullName evidence="2">Putative secreted protein</fullName>
    </submittedName>
</protein>
<evidence type="ECO:0000256" key="1">
    <source>
        <dbReference type="SAM" id="MobiDB-lite"/>
    </source>
</evidence>
<feature type="region of interest" description="Disordered" evidence="1">
    <location>
        <begin position="81"/>
        <end position="100"/>
    </location>
</feature>
<evidence type="ECO:0000313" key="2">
    <source>
        <dbReference type="EMBL" id="MXU91816.1"/>
    </source>
</evidence>
<name>A0A6B0UQ85_IXORI</name>
<dbReference type="AlphaFoldDB" id="A0A6B0UQ85"/>
<sequence length="126" mass="13757">MAPMFSVRYSLILKPASATAPLTTSSVRFAMGNSWSPMVNFPGPPKPARTNRPPGLTSDPTLQTAHRKDSWSAIAHSMQLQERTTSKASSCSCGSTPGFRTSQWTTLRIEDRVRSSISSRPFLVSL</sequence>